<reference evidence="4 5" key="1">
    <citation type="submission" date="2020-04" db="EMBL/GenBank/DDBJ databases">
        <title>Genome-Wide Identification of 5-Methylcytosine Sites in Bacterial Genomes By High-Throughput Sequencing of MspJI Restriction Fragments.</title>
        <authorList>
            <person name="Wu V."/>
        </authorList>
    </citation>
    <scope>NUCLEOTIDE SEQUENCE [LARGE SCALE GENOMIC DNA]</scope>
    <source>
        <strain evidence="4 5">S2</strain>
    </source>
</reference>
<sequence>MDVIIERACGMDVHKDNITACVMTTKGKEIKTFSTKTVFLLQLIDWIKEHKCKCTHVAMESTSVYWKPIVNLLEAEGIEFLVVNAQHMKALPGRKTDVKDAEWIAQLLRHGLLKPSYIPNRDQRELRELVRYRRSIIEERARQINRIQKVLEGANIKLGSVVSDIMGVSSKDMLNAIADGEDDPEKLANLARRTLKKKKEELELALNGYINLHQRLMLKTILKHIDFLTEQIEMLDQEVAQRLSSYQEDIERLDSIPGIATRMAEQMMAELGNNIKEQFPTASHMCSWAGLVPGHNESAGKRKSSKTKKGNKYLKSALIEAAHSVKGSKNYLGALYRRTASRKGTKKAGIVVAHAILRIAYYLLTRKEMYVDLGEDYFDKKRQQSIVRHSLRRLESFGYIVSIKEPEAS</sequence>
<feature type="domain" description="Transposase IS110-like N-terminal" evidence="2">
    <location>
        <begin position="9"/>
        <end position="154"/>
    </location>
</feature>
<proteinExistence type="predicted"/>
<dbReference type="Pfam" id="PF02371">
    <property type="entry name" value="Transposase_20"/>
    <property type="match status" value="1"/>
</dbReference>
<dbReference type="GO" id="GO:0006313">
    <property type="term" value="P:DNA transposition"/>
    <property type="evidence" value="ECO:0007669"/>
    <property type="project" value="InterPro"/>
</dbReference>
<dbReference type="InterPro" id="IPR047650">
    <property type="entry name" value="Transpos_IS110"/>
</dbReference>
<accession>A0A6H1P286</accession>
<feature type="domain" description="Transposase IS116/IS110/IS902 C-terminal" evidence="3">
    <location>
        <begin position="251"/>
        <end position="331"/>
    </location>
</feature>
<feature type="coiled-coil region" evidence="1">
    <location>
        <begin position="192"/>
        <end position="238"/>
    </location>
</feature>
<dbReference type="AlphaFoldDB" id="A0A6H1P286"/>
<protein>
    <submittedName>
        <fullName evidence="4">IS110 family transposase</fullName>
    </submittedName>
</protein>
<name>A0A6H1P286_PRIMG</name>
<dbReference type="Pfam" id="PF01548">
    <property type="entry name" value="DEDD_Tnp_IS110"/>
    <property type="match status" value="1"/>
</dbReference>
<dbReference type="NCBIfam" id="NF033542">
    <property type="entry name" value="transpos_IS110"/>
    <property type="match status" value="1"/>
</dbReference>
<dbReference type="PANTHER" id="PTHR33055">
    <property type="entry name" value="TRANSPOSASE FOR INSERTION SEQUENCE ELEMENT IS1111A"/>
    <property type="match status" value="1"/>
</dbReference>
<evidence type="ECO:0000313" key="5">
    <source>
        <dbReference type="Proteomes" id="UP000501868"/>
    </source>
</evidence>
<dbReference type="GO" id="GO:0004803">
    <property type="term" value="F:transposase activity"/>
    <property type="evidence" value="ECO:0007669"/>
    <property type="project" value="InterPro"/>
</dbReference>
<dbReference type="EMBL" id="CP051128">
    <property type="protein sequence ID" value="QIZ07656.1"/>
    <property type="molecule type" value="Genomic_DNA"/>
</dbReference>
<dbReference type="GO" id="GO:0003677">
    <property type="term" value="F:DNA binding"/>
    <property type="evidence" value="ECO:0007669"/>
    <property type="project" value="InterPro"/>
</dbReference>
<evidence type="ECO:0000259" key="2">
    <source>
        <dbReference type="Pfam" id="PF01548"/>
    </source>
</evidence>
<gene>
    <name evidence="4" type="ORF">HFZ78_13690</name>
</gene>
<organism evidence="4 5">
    <name type="scientific">Priestia megaterium</name>
    <name type="common">Bacillus megaterium</name>
    <dbReference type="NCBI Taxonomy" id="1404"/>
    <lineage>
        <taxon>Bacteria</taxon>
        <taxon>Bacillati</taxon>
        <taxon>Bacillota</taxon>
        <taxon>Bacilli</taxon>
        <taxon>Bacillales</taxon>
        <taxon>Bacillaceae</taxon>
        <taxon>Priestia</taxon>
    </lineage>
</organism>
<reference evidence="4 5" key="2">
    <citation type="submission" date="2020-04" db="EMBL/GenBank/DDBJ databases">
        <authorList>
            <person name="Fomenkov A."/>
            <person name="Anton B.P."/>
            <person name="Roberts R.J."/>
        </authorList>
    </citation>
    <scope>NUCLEOTIDE SEQUENCE [LARGE SCALE GENOMIC DNA]</scope>
    <source>
        <strain evidence="4 5">S2</strain>
    </source>
</reference>
<evidence type="ECO:0000256" key="1">
    <source>
        <dbReference type="SAM" id="Coils"/>
    </source>
</evidence>
<dbReference type="Proteomes" id="UP000501868">
    <property type="component" value="Chromosome"/>
</dbReference>
<evidence type="ECO:0000259" key="3">
    <source>
        <dbReference type="Pfam" id="PF02371"/>
    </source>
</evidence>
<dbReference type="InterPro" id="IPR003346">
    <property type="entry name" value="Transposase_20"/>
</dbReference>
<dbReference type="PANTHER" id="PTHR33055:SF15">
    <property type="entry name" value="TRANSPOSASE-RELATED"/>
    <property type="match status" value="1"/>
</dbReference>
<keyword evidence="1" id="KW-0175">Coiled coil</keyword>
<dbReference type="InterPro" id="IPR002525">
    <property type="entry name" value="Transp_IS110-like_N"/>
</dbReference>
<evidence type="ECO:0000313" key="4">
    <source>
        <dbReference type="EMBL" id="QIZ07656.1"/>
    </source>
</evidence>